<feature type="transmembrane region" description="Helical" evidence="6">
    <location>
        <begin position="137"/>
        <end position="158"/>
    </location>
</feature>
<feature type="chain" id="PRO_5002633284" description="Tetraspanin Tsp3" evidence="7">
    <location>
        <begin position="27"/>
        <end position="210"/>
    </location>
</feature>
<dbReference type="EMBL" id="DS027049">
    <property type="protein sequence ID" value="EAW12945.1"/>
    <property type="molecule type" value="Genomic_DNA"/>
</dbReference>
<keyword evidence="9" id="KW-1185">Reference proteome</keyword>
<comment type="subcellular location">
    <subcellularLocation>
        <location evidence="1">Membrane</location>
        <topology evidence="1">Multi-pass membrane protein</topology>
    </subcellularLocation>
</comment>
<dbReference type="Proteomes" id="UP000006701">
    <property type="component" value="Unassembled WGS sequence"/>
</dbReference>
<dbReference type="InterPro" id="IPR018499">
    <property type="entry name" value="Tetraspanin/Peripherin"/>
</dbReference>
<keyword evidence="3 6" id="KW-1133">Transmembrane helix</keyword>
<keyword evidence="2 6" id="KW-0812">Transmembrane</keyword>
<feature type="region of interest" description="Disordered" evidence="5">
    <location>
        <begin position="184"/>
        <end position="210"/>
    </location>
</feature>
<protein>
    <recommendedName>
        <fullName evidence="10">Tetraspanin Tsp3</fullName>
    </recommendedName>
</protein>
<dbReference type="Gene3D" id="1.10.1450.10">
    <property type="entry name" value="Tetraspanin"/>
    <property type="match status" value="1"/>
</dbReference>
<dbReference type="HOGENOM" id="CLU_1309842_0_0_1"/>
<dbReference type="SUPFAM" id="SSF48652">
    <property type="entry name" value="Tetraspanin"/>
    <property type="match status" value="1"/>
</dbReference>
<dbReference type="OrthoDB" id="71600at2759"/>
<dbReference type="GO" id="GO:0016020">
    <property type="term" value="C:membrane"/>
    <property type="evidence" value="ECO:0007669"/>
    <property type="project" value="UniProtKB-SubCell"/>
</dbReference>
<dbReference type="GeneID" id="4706233"/>
<name>A1CB27_ASPCL</name>
<evidence type="ECO:0000256" key="1">
    <source>
        <dbReference type="ARBA" id="ARBA00004141"/>
    </source>
</evidence>
<dbReference type="KEGG" id="act:ACLA_013820"/>
<evidence type="ECO:0000256" key="4">
    <source>
        <dbReference type="ARBA" id="ARBA00023136"/>
    </source>
</evidence>
<evidence type="ECO:0000256" key="2">
    <source>
        <dbReference type="ARBA" id="ARBA00022692"/>
    </source>
</evidence>
<sequence length="210" mass="23711">MAIKIKAMPVILVCLFLCSALALILGAPNSYRNAILMVMDQIHSVVATVIATIALTYLFPGDILSCRLEKQWQSYFQHKDAQAIRAIQDRFQCCGFRSTHDRAWPFKDRNHGDNACETQLGYQRSCYSPWQGQYQSASWMVFAAAALIWVMKIGFVHFNRPRPSWMSTAPSREAGSYQRITDSGLENEGHTDQGVRVQAATGFPPSNEWE</sequence>
<dbReference type="eggNOG" id="KOG3882">
    <property type="taxonomic scope" value="Eukaryota"/>
</dbReference>
<accession>A1CB27</accession>
<evidence type="ECO:0000256" key="6">
    <source>
        <dbReference type="SAM" id="Phobius"/>
    </source>
</evidence>
<gene>
    <name evidence="8" type="ORF">ACLA_013820</name>
</gene>
<reference evidence="8 9" key="1">
    <citation type="journal article" date="2008" name="PLoS Genet.">
        <title>Genomic islands in the pathogenic filamentous fungus Aspergillus fumigatus.</title>
        <authorList>
            <person name="Fedorova N.D."/>
            <person name="Khaldi N."/>
            <person name="Joardar V.S."/>
            <person name="Maiti R."/>
            <person name="Amedeo P."/>
            <person name="Anderson M.J."/>
            <person name="Crabtree J."/>
            <person name="Silva J.C."/>
            <person name="Badger J.H."/>
            <person name="Albarraq A."/>
            <person name="Angiuoli S."/>
            <person name="Bussey H."/>
            <person name="Bowyer P."/>
            <person name="Cotty P.J."/>
            <person name="Dyer P.S."/>
            <person name="Egan A."/>
            <person name="Galens K."/>
            <person name="Fraser-Liggett C.M."/>
            <person name="Haas B.J."/>
            <person name="Inman J.M."/>
            <person name="Kent R."/>
            <person name="Lemieux S."/>
            <person name="Malavazi I."/>
            <person name="Orvis J."/>
            <person name="Roemer T."/>
            <person name="Ronning C.M."/>
            <person name="Sundaram J.P."/>
            <person name="Sutton G."/>
            <person name="Turner G."/>
            <person name="Venter J.C."/>
            <person name="White O.R."/>
            <person name="Whitty B.R."/>
            <person name="Youngman P."/>
            <person name="Wolfe K.H."/>
            <person name="Goldman G.H."/>
            <person name="Wortman J.R."/>
            <person name="Jiang B."/>
            <person name="Denning D.W."/>
            <person name="Nierman W.C."/>
        </authorList>
    </citation>
    <scope>NUCLEOTIDE SEQUENCE [LARGE SCALE GENOMIC DNA]</scope>
    <source>
        <strain evidence="9">ATCC 1007 / CBS 513.65 / DSM 816 / NCTC 3887 / NRRL 1</strain>
    </source>
</reference>
<dbReference type="RefSeq" id="XP_001274371.1">
    <property type="nucleotide sequence ID" value="XM_001274370.1"/>
</dbReference>
<evidence type="ECO:0000256" key="5">
    <source>
        <dbReference type="SAM" id="MobiDB-lite"/>
    </source>
</evidence>
<dbReference type="VEuPathDB" id="FungiDB:ACLA_013820"/>
<keyword evidence="4 6" id="KW-0472">Membrane</keyword>
<organism evidence="8 9">
    <name type="scientific">Aspergillus clavatus (strain ATCC 1007 / CBS 513.65 / DSM 816 / NCTC 3887 / NRRL 1 / QM 1276 / 107)</name>
    <dbReference type="NCBI Taxonomy" id="344612"/>
    <lineage>
        <taxon>Eukaryota</taxon>
        <taxon>Fungi</taxon>
        <taxon>Dikarya</taxon>
        <taxon>Ascomycota</taxon>
        <taxon>Pezizomycotina</taxon>
        <taxon>Eurotiomycetes</taxon>
        <taxon>Eurotiomycetidae</taxon>
        <taxon>Eurotiales</taxon>
        <taxon>Aspergillaceae</taxon>
        <taxon>Aspergillus</taxon>
        <taxon>Aspergillus subgen. Fumigati</taxon>
    </lineage>
</organism>
<dbReference type="OMA" id="DNACETQ"/>
<evidence type="ECO:0000256" key="7">
    <source>
        <dbReference type="SAM" id="SignalP"/>
    </source>
</evidence>
<evidence type="ECO:0000256" key="3">
    <source>
        <dbReference type="ARBA" id="ARBA00022989"/>
    </source>
</evidence>
<dbReference type="InterPro" id="IPR008952">
    <property type="entry name" value="Tetraspanin_EC2_sf"/>
</dbReference>
<feature type="transmembrane region" description="Helical" evidence="6">
    <location>
        <begin position="42"/>
        <end position="60"/>
    </location>
</feature>
<dbReference type="AlphaFoldDB" id="A1CB27"/>
<proteinExistence type="predicted"/>
<dbReference type="Pfam" id="PF00335">
    <property type="entry name" value="Tetraspanin"/>
    <property type="match status" value="1"/>
</dbReference>
<keyword evidence="7" id="KW-0732">Signal</keyword>
<evidence type="ECO:0000313" key="8">
    <source>
        <dbReference type="EMBL" id="EAW12945.1"/>
    </source>
</evidence>
<evidence type="ECO:0008006" key="10">
    <source>
        <dbReference type="Google" id="ProtNLM"/>
    </source>
</evidence>
<feature type="signal peptide" evidence="7">
    <location>
        <begin position="1"/>
        <end position="26"/>
    </location>
</feature>
<evidence type="ECO:0000313" key="9">
    <source>
        <dbReference type="Proteomes" id="UP000006701"/>
    </source>
</evidence>